<dbReference type="SUPFAM" id="SSF51338">
    <property type="entry name" value="Composite domain of metallo-dependent hydrolases"/>
    <property type="match status" value="1"/>
</dbReference>
<dbReference type="InterPro" id="IPR006680">
    <property type="entry name" value="Amidohydro-rel"/>
</dbReference>
<sequence length="439" mass="47259">MSRTPDTTNSTHRQNMKIHIQGGRLIDPAANVDAEQDLYIAAGKIVGVGRAPTDFHANKTIDARGMIVCPGLVDLSARLREPGYEYKATLESELAAATAGGVTSLVCPPDTDPVLDEPGLVEMLKFRAHKLNQTHVYPLGALTVGLKGDALTEMGQLTEAGCVGFSQAEAPIHDTKVLQRAMQYAQTFGFTLWLRPEDPFLGGGVAASGAVASRLGLSGVSVIAETVRLHTIFELIRATGARVHLCRLSSAAGLELVRQARKEGLPVTCDVNIHHVSLTDMDIGFFNSQMRFTPPLRGARDRDAIVAALADGTIDALCSDHTPVDDDEKLLPFAEASPGATGLELLLPLTLRWASEHKVPLVRALARITSEPARVIGLNVGSLTTGSMADVCVFDPKQLWKVERSVLKSQGKNSPWLGYEMEGRVRTTLVCGQVVYEQR</sequence>
<evidence type="ECO:0000256" key="1">
    <source>
        <dbReference type="ARBA" id="ARBA00022975"/>
    </source>
</evidence>
<feature type="domain" description="Amidohydrolase-related" evidence="2">
    <location>
        <begin position="282"/>
        <end position="435"/>
    </location>
</feature>
<dbReference type="Gene3D" id="3.20.20.140">
    <property type="entry name" value="Metal-dependent hydrolases"/>
    <property type="match status" value="1"/>
</dbReference>
<dbReference type="CDD" id="cd01317">
    <property type="entry name" value="DHOase_IIa"/>
    <property type="match status" value="1"/>
</dbReference>
<dbReference type="GO" id="GO:0006221">
    <property type="term" value="P:pyrimidine nucleotide biosynthetic process"/>
    <property type="evidence" value="ECO:0007669"/>
    <property type="project" value="UniProtKB-KW"/>
</dbReference>
<dbReference type="AlphaFoldDB" id="Q1LJR4"/>
<feature type="domain" description="Dihydroorotase catalytic" evidence="3">
    <location>
        <begin position="66"/>
        <end position="250"/>
    </location>
</feature>
<dbReference type="Pfam" id="PF12890">
    <property type="entry name" value="DHOase"/>
    <property type="match status" value="1"/>
</dbReference>
<reference evidence="5" key="1">
    <citation type="journal article" date="2010" name="PLoS ONE">
        <title>The complete genome sequence of Cupriavidus metallidurans strain CH34, a master survivalist in harsh and anthropogenic environments.</title>
        <authorList>
            <person name="Janssen P.J."/>
            <person name="Van Houdt R."/>
            <person name="Moors H."/>
            <person name="Monsieurs P."/>
            <person name="Morin N."/>
            <person name="Michaux A."/>
            <person name="Benotmane M.A."/>
            <person name="Leys N."/>
            <person name="Vallaeys T."/>
            <person name="Lapidus A."/>
            <person name="Monchy S."/>
            <person name="Medigue C."/>
            <person name="Taghavi S."/>
            <person name="McCorkle S."/>
            <person name="Dunn J."/>
            <person name="van der Lelie D."/>
            <person name="Mergeay M."/>
        </authorList>
    </citation>
    <scope>NUCLEOTIDE SEQUENCE [LARGE SCALE GENOMIC DNA]</scope>
    <source>
        <strain evidence="5">ATCC 43123 / DSM 2839 / NBRC 102507 / CH34</strain>
    </source>
</reference>
<dbReference type="PANTHER" id="PTHR43668:SF2">
    <property type="entry name" value="ALLANTOINASE"/>
    <property type="match status" value="1"/>
</dbReference>
<evidence type="ECO:0000259" key="3">
    <source>
        <dbReference type="Pfam" id="PF12890"/>
    </source>
</evidence>
<keyword evidence="1" id="KW-0665">Pyrimidine biosynthesis</keyword>
<dbReference type="InterPro" id="IPR024403">
    <property type="entry name" value="DHOase_cat"/>
</dbReference>
<dbReference type="InterPro" id="IPR004722">
    <property type="entry name" value="DHOase"/>
</dbReference>
<dbReference type="NCBIfam" id="NF005791">
    <property type="entry name" value="PRK07627.1"/>
    <property type="match status" value="1"/>
</dbReference>
<dbReference type="GO" id="GO:0046872">
    <property type="term" value="F:metal ion binding"/>
    <property type="evidence" value="ECO:0007669"/>
    <property type="project" value="InterPro"/>
</dbReference>
<dbReference type="PANTHER" id="PTHR43668">
    <property type="entry name" value="ALLANTOINASE"/>
    <property type="match status" value="1"/>
</dbReference>
<dbReference type="eggNOG" id="COG0044">
    <property type="taxonomic scope" value="Bacteria"/>
</dbReference>
<dbReference type="SUPFAM" id="SSF51556">
    <property type="entry name" value="Metallo-dependent hydrolases"/>
    <property type="match status" value="1"/>
</dbReference>
<dbReference type="Gene3D" id="2.30.40.10">
    <property type="entry name" value="Urease, subunit C, domain 1"/>
    <property type="match status" value="1"/>
</dbReference>
<dbReference type="KEGG" id="rme:Rmet_2739"/>
<dbReference type="Pfam" id="PF01979">
    <property type="entry name" value="Amidohydro_1"/>
    <property type="match status" value="1"/>
</dbReference>
<gene>
    <name evidence="4" type="primary">pyrX</name>
    <name evidence="4" type="ordered locus">Rmet_2739</name>
</gene>
<proteinExistence type="predicted"/>
<keyword evidence="5" id="KW-1185">Reference proteome</keyword>
<dbReference type="GO" id="GO:0006145">
    <property type="term" value="P:purine nucleobase catabolic process"/>
    <property type="evidence" value="ECO:0007669"/>
    <property type="project" value="TreeGrafter"/>
</dbReference>
<dbReference type="InterPro" id="IPR050138">
    <property type="entry name" value="DHOase/Allantoinase_Hydrolase"/>
</dbReference>
<dbReference type="GO" id="GO:0004038">
    <property type="term" value="F:allantoinase activity"/>
    <property type="evidence" value="ECO:0007669"/>
    <property type="project" value="TreeGrafter"/>
</dbReference>
<dbReference type="GO" id="GO:0005737">
    <property type="term" value="C:cytoplasm"/>
    <property type="evidence" value="ECO:0007669"/>
    <property type="project" value="TreeGrafter"/>
</dbReference>
<name>Q1LJR4_CUPMC</name>
<evidence type="ECO:0000313" key="4">
    <source>
        <dbReference type="EMBL" id="ABF09612.1"/>
    </source>
</evidence>
<dbReference type="HOGENOM" id="CLU_015572_1_0_4"/>
<dbReference type="Proteomes" id="UP000002429">
    <property type="component" value="Chromosome"/>
</dbReference>
<dbReference type="EC" id="3.5.2.3" evidence="4"/>
<dbReference type="InterPro" id="IPR011059">
    <property type="entry name" value="Metal-dep_hydrolase_composite"/>
</dbReference>
<dbReference type="EMBL" id="CP000352">
    <property type="protein sequence ID" value="ABF09612.1"/>
    <property type="molecule type" value="Genomic_DNA"/>
</dbReference>
<dbReference type="NCBIfam" id="TIGR00857">
    <property type="entry name" value="pyrC_multi"/>
    <property type="match status" value="1"/>
</dbReference>
<keyword evidence="4" id="KW-0378">Hydrolase</keyword>
<dbReference type="STRING" id="266264.Rmet_2739"/>
<organism evidence="4 5">
    <name type="scientific">Cupriavidus metallidurans (strain ATCC 43123 / DSM 2839 / NBRC 102507 / CH34)</name>
    <name type="common">Ralstonia metallidurans</name>
    <dbReference type="NCBI Taxonomy" id="266264"/>
    <lineage>
        <taxon>Bacteria</taxon>
        <taxon>Pseudomonadati</taxon>
        <taxon>Pseudomonadota</taxon>
        <taxon>Betaproteobacteria</taxon>
        <taxon>Burkholderiales</taxon>
        <taxon>Burkholderiaceae</taxon>
        <taxon>Cupriavidus</taxon>
    </lineage>
</organism>
<accession>Q1LJR4</accession>
<evidence type="ECO:0000313" key="5">
    <source>
        <dbReference type="Proteomes" id="UP000002429"/>
    </source>
</evidence>
<protein>
    <submittedName>
        <fullName evidence="4">Dihydroorotase (DHOase)</fullName>
        <ecNumber evidence="4">3.5.2.3</ecNumber>
    </submittedName>
</protein>
<dbReference type="InterPro" id="IPR032466">
    <property type="entry name" value="Metal_Hydrolase"/>
</dbReference>
<evidence type="ECO:0000259" key="2">
    <source>
        <dbReference type="Pfam" id="PF01979"/>
    </source>
</evidence>
<dbReference type="GO" id="GO:0004151">
    <property type="term" value="F:dihydroorotase activity"/>
    <property type="evidence" value="ECO:0007669"/>
    <property type="project" value="UniProtKB-EC"/>
</dbReference>